<evidence type="ECO:0000313" key="14">
    <source>
        <dbReference type="EMBL" id="MBB5887429.1"/>
    </source>
</evidence>
<dbReference type="SMART" id="SM01400">
    <property type="entry name" value="Pribosyltran_N"/>
    <property type="match status" value="1"/>
</dbReference>
<dbReference type="EMBL" id="JACHHV010000003">
    <property type="protein sequence ID" value="MBB5887429.1"/>
    <property type="molecule type" value="Genomic_DNA"/>
</dbReference>
<dbReference type="InterPro" id="IPR000836">
    <property type="entry name" value="PRTase_dom"/>
</dbReference>
<evidence type="ECO:0000256" key="7">
    <source>
        <dbReference type="ARBA" id="ARBA00022840"/>
    </source>
</evidence>
<keyword evidence="5 12" id="KW-0547">Nucleotide-binding</keyword>
<evidence type="ECO:0000256" key="11">
    <source>
        <dbReference type="ARBA" id="ARBA00061444"/>
    </source>
</evidence>
<dbReference type="PANTHER" id="PTHR10210:SF41">
    <property type="entry name" value="RIBOSE-PHOSPHATE PYROPHOSPHOKINASE 1, CHLOROPLASTIC"/>
    <property type="match status" value="1"/>
</dbReference>
<dbReference type="GO" id="GO:0002189">
    <property type="term" value="C:ribose phosphate diphosphokinase complex"/>
    <property type="evidence" value="ECO:0007669"/>
    <property type="project" value="TreeGrafter"/>
</dbReference>
<dbReference type="HAMAP" id="MF_00583_B">
    <property type="entry name" value="RibP_PPkinase_B"/>
    <property type="match status" value="1"/>
</dbReference>
<dbReference type="FunFam" id="3.40.50.2020:FF:000001">
    <property type="entry name" value="Ribose-phosphate pyrophosphokinase"/>
    <property type="match status" value="1"/>
</dbReference>
<reference evidence="14 15" key="1">
    <citation type="submission" date="2020-08" db="EMBL/GenBank/DDBJ databases">
        <title>Genomic Encyclopedia of Type Strains, Phase IV (KMG-IV): sequencing the most valuable type-strain genomes for metagenomic binning, comparative biology and taxonomic classification.</title>
        <authorList>
            <person name="Goeker M."/>
        </authorList>
    </citation>
    <scope>NUCLEOTIDE SEQUENCE [LARGE SCALE GENOMIC DNA]</scope>
    <source>
        <strain evidence="14 15">DSM 14925</strain>
    </source>
</reference>
<evidence type="ECO:0000256" key="9">
    <source>
        <dbReference type="ARBA" id="ARBA00049535"/>
    </source>
</evidence>
<accession>A0A841C7Q6</accession>
<keyword evidence="3 12" id="KW-0479">Metal-binding</keyword>
<comment type="catalytic activity">
    <reaction evidence="9 12">
        <text>D-ribose 5-phosphate + ATP = 5-phospho-alpha-D-ribose 1-diphosphate + AMP + H(+)</text>
        <dbReference type="Rhea" id="RHEA:15609"/>
        <dbReference type="ChEBI" id="CHEBI:15378"/>
        <dbReference type="ChEBI" id="CHEBI:30616"/>
        <dbReference type="ChEBI" id="CHEBI:58017"/>
        <dbReference type="ChEBI" id="CHEBI:78346"/>
        <dbReference type="ChEBI" id="CHEBI:456215"/>
        <dbReference type="EC" id="2.7.6.1"/>
    </reaction>
</comment>
<evidence type="ECO:0000256" key="10">
    <source>
        <dbReference type="ARBA" id="ARBA00054914"/>
    </source>
</evidence>
<comment type="similarity">
    <text evidence="11 12">Belongs to the ribose-phosphate pyrophosphokinase family. Class I subfamily.</text>
</comment>
<keyword evidence="4 12" id="KW-0545">Nucleotide biosynthesis</keyword>
<keyword evidence="2 12" id="KW-0808">Transferase</keyword>
<evidence type="ECO:0000256" key="2">
    <source>
        <dbReference type="ARBA" id="ARBA00022679"/>
    </source>
</evidence>
<dbReference type="AlphaFoldDB" id="A0A841C7Q6"/>
<gene>
    <name evidence="12" type="primary">prs</name>
    <name evidence="14" type="ORF">HNQ37_000299</name>
</gene>
<evidence type="ECO:0000256" key="6">
    <source>
        <dbReference type="ARBA" id="ARBA00022777"/>
    </source>
</evidence>
<dbReference type="NCBIfam" id="NF002686">
    <property type="entry name" value="PRK02458.1"/>
    <property type="match status" value="1"/>
</dbReference>
<comment type="cofactor">
    <cofactor evidence="12">
        <name>Mg(2+)</name>
        <dbReference type="ChEBI" id="CHEBI:18420"/>
    </cofactor>
    <text evidence="12">Binds 1 Mg(2+) ion per subunit.</text>
</comment>
<dbReference type="InterPro" id="IPR029099">
    <property type="entry name" value="Pribosyltran_N"/>
</dbReference>
<evidence type="ECO:0000256" key="12">
    <source>
        <dbReference type="HAMAP-Rule" id="MF_00583"/>
    </source>
</evidence>
<keyword evidence="6 12" id="KW-0418">Kinase</keyword>
<evidence type="ECO:0000256" key="1">
    <source>
        <dbReference type="ARBA" id="ARBA00004996"/>
    </source>
</evidence>
<dbReference type="EC" id="2.7.6.1" evidence="12"/>
<dbReference type="InterPro" id="IPR029057">
    <property type="entry name" value="PRTase-like"/>
</dbReference>
<keyword evidence="7 12" id="KW-0067">ATP-binding</keyword>
<comment type="function">
    <text evidence="10 12">Involved in the biosynthesis of the central metabolite phospho-alpha-D-ribosyl-1-pyrophosphate (PRPP) via the transfer of pyrophosphoryl group from ATP to 1-hydroxyl of ribose-5-phosphate (Rib-5-P).</text>
</comment>
<sequence length="319" mass="34904">MIYQDPKLLLFSLSSNQELAEKISASTGVHLGKVTTKQFADGEIYVDLGESVRDHDVYILQSTSYPVNDHLWELLIMIDACKRASANTVNVVIPYFGYARQDRTASPREPITAKLVANMLVKAGINRILTLDIHAVQVQGFFDIPADNLFTVPLFAEHFKNKGLLGDEVVVVAPKNSGIKRARSLAEHLGSPLAIVDYDGDDERNRENGYLIGNVSGKKTILIDDILTTGVTFSNAANVLEEAGASEVYVCASHGLFLPGSAERLNKAPIKEILVTDSVKSKNPKPDNIKYLSAAALLSDAIIRIHEGRPVSPLFNYDK</sequence>
<dbReference type="UniPathway" id="UPA00087">
    <property type="reaction ID" value="UER00172"/>
</dbReference>
<comment type="caution">
    <text evidence="14">The sequence shown here is derived from an EMBL/GenBank/DDBJ whole genome shotgun (WGS) entry which is preliminary data.</text>
</comment>
<evidence type="ECO:0000313" key="15">
    <source>
        <dbReference type="Proteomes" id="UP000562464"/>
    </source>
</evidence>
<keyword evidence="15" id="KW-1185">Reference proteome</keyword>
<comment type="subcellular location">
    <subcellularLocation>
        <location evidence="12">Cytoplasm</location>
    </subcellularLocation>
</comment>
<dbReference type="Pfam" id="PF14572">
    <property type="entry name" value="Pribosyl_synth"/>
    <property type="match status" value="1"/>
</dbReference>
<evidence type="ECO:0000256" key="8">
    <source>
        <dbReference type="ARBA" id="ARBA00022842"/>
    </source>
</evidence>
<dbReference type="GO" id="GO:0006164">
    <property type="term" value="P:purine nucleotide biosynthetic process"/>
    <property type="evidence" value="ECO:0007669"/>
    <property type="project" value="TreeGrafter"/>
</dbReference>
<feature type="binding site" evidence="12">
    <location>
        <begin position="100"/>
        <end position="101"/>
    </location>
    <ligand>
        <name>ATP</name>
        <dbReference type="ChEBI" id="CHEBI:30616"/>
    </ligand>
</feature>
<dbReference type="CDD" id="cd06223">
    <property type="entry name" value="PRTases_typeI"/>
    <property type="match status" value="1"/>
</dbReference>
<evidence type="ECO:0000256" key="5">
    <source>
        <dbReference type="ARBA" id="ARBA00022741"/>
    </source>
</evidence>
<keyword evidence="8 12" id="KW-0460">Magnesium</keyword>
<evidence type="ECO:0000256" key="3">
    <source>
        <dbReference type="ARBA" id="ARBA00022723"/>
    </source>
</evidence>
<dbReference type="GO" id="GO:0016301">
    <property type="term" value="F:kinase activity"/>
    <property type="evidence" value="ECO:0007669"/>
    <property type="project" value="UniProtKB-KW"/>
</dbReference>
<dbReference type="GO" id="GO:0004749">
    <property type="term" value="F:ribose phosphate diphosphokinase activity"/>
    <property type="evidence" value="ECO:0007669"/>
    <property type="project" value="UniProtKB-UniRule"/>
</dbReference>
<name>A0A841C7Q6_9LACT</name>
<dbReference type="RefSeq" id="WP_183538608.1">
    <property type="nucleotide sequence ID" value="NZ_JACHHV010000003.1"/>
</dbReference>
<feature type="binding site" evidence="12">
    <location>
        <position position="224"/>
    </location>
    <ligand>
        <name>D-ribose 5-phosphate</name>
        <dbReference type="ChEBI" id="CHEBI:78346"/>
    </ligand>
</feature>
<dbReference type="Pfam" id="PF13793">
    <property type="entry name" value="Pribosyltran_N"/>
    <property type="match status" value="1"/>
</dbReference>
<evidence type="ECO:0000256" key="4">
    <source>
        <dbReference type="ARBA" id="ARBA00022727"/>
    </source>
</evidence>
<organism evidence="14 15">
    <name type="scientific">Lactovum miscens</name>
    <dbReference type="NCBI Taxonomy" id="190387"/>
    <lineage>
        <taxon>Bacteria</taxon>
        <taxon>Bacillati</taxon>
        <taxon>Bacillota</taxon>
        <taxon>Bacilli</taxon>
        <taxon>Lactobacillales</taxon>
        <taxon>Streptococcaceae</taxon>
        <taxon>Lactovum</taxon>
    </lineage>
</organism>
<keyword evidence="12" id="KW-0963">Cytoplasm</keyword>
<evidence type="ECO:0000259" key="13">
    <source>
        <dbReference type="Pfam" id="PF13793"/>
    </source>
</evidence>
<dbReference type="NCBIfam" id="NF002320">
    <property type="entry name" value="PRK01259.1"/>
    <property type="match status" value="1"/>
</dbReference>
<feature type="domain" description="Ribose-phosphate pyrophosphokinase N-terminal" evidence="13">
    <location>
        <begin position="9"/>
        <end position="124"/>
    </location>
</feature>
<comment type="subunit">
    <text evidence="12">Homohexamer.</text>
</comment>
<comment type="caution">
    <text evidence="12">Lacks conserved residue(s) required for the propagation of feature annotation.</text>
</comment>
<dbReference type="GO" id="GO:0000287">
    <property type="term" value="F:magnesium ion binding"/>
    <property type="evidence" value="ECO:0007669"/>
    <property type="project" value="UniProtKB-UniRule"/>
</dbReference>
<dbReference type="InterPro" id="IPR037515">
    <property type="entry name" value="Rib-P_diPkinase_bac"/>
</dbReference>
<dbReference type="GO" id="GO:0005524">
    <property type="term" value="F:ATP binding"/>
    <property type="evidence" value="ECO:0007669"/>
    <property type="project" value="UniProtKB-KW"/>
</dbReference>
<dbReference type="NCBIfam" id="TIGR01251">
    <property type="entry name" value="ribP_PPkin"/>
    <property type="match status" value="1"/>
</dbReference>
<dbReference type="GO" id="GO:0005737">
    <property type="term" value="C:cytoplasm"/>
    <property type="evidence" value="ECO:0007669"/>
    <property type="project" value="UniProtKB-SubCell"/>
</dbReference>
<comment type="pathway">
    <text evidence="1 12">Metabolic intermediate biosynthesis; 5-phospho-alpha-D-ribose 1-diphosphate biosynthesis; 5-phospho-alpha-D-ribose 1-diphosphate from D-ribose 5-phosphate (route I): step 1/1.</text>
</comment>
<feature type="binding site" evidence="12">
    <location>
        <begin position="41"/>
        <end position="43"/>
    </location>
    <ligand>
        <name>ATP</name>
        <dbReference type="ChEBI" id="CHEBI:30616"/>
    </ligand>
</feature>
<dbReference type="PANTHER" id="PTHR10210">
    <property type="entry name" value="RIBOSE-PHOSPHATE DIPHOSPHOKINASE FAMILY MEMBER"/>
    <property type="match status" value="1"/>
</dbReference>
<protein>
    <recommendedName>
        <fullName evidence="12">Putative ribose-phosphate pyrophosphokinase</fullName>
        <shortName evidence="12">RPPK</shortName>
        <ecNumber evidence="12">2.7.6.1</ecNumber>
    </recommendedName>
    <alternativeName>
        <fullName evidence="12">5-phospho-D-ribosyl alpha-1-diphosphate synthase</fullName>
    </alternativeName>
    <alternativeName>
        <fullName evidence="12">Phosphoribosyl diphosphate synthase</fullName>
    </alternativeName>
    <alternativeName>
        <fullName evidence="12">Phosphoribosyl pyrophosphate synthase</fullName>
        <shortName evidence="12">P-Rib-PP synthase</shortName>
        <shortName evidence="12">PRPP synthase</shortName>
        <shortName evidence="12">PRPPase</shortName>
    </alternativeName>
</protein>
<feature type="binding site" evidence="12">
    <location>
        <position position="134"/>
    </location>
    <ligand>
        <name>Mg(2+)</name>
        <dbReference type="ChEBI" id="CHEBI:18420"/>
    </ligand>
</feature>
<dbReference type="InterPro" id="IPR005946">
    <property type="entry name" value="Rib-P_diPkinase"/>
</dbReference>
<dbReference type="Gene3D" id="3.40.50.2020">
    <property type="match status" value="2"/>
</dbReference>
<dbReference type="SUPFAM" id="SSF53271">
    <property type="entry name" value="PRTase-like"/>
    <property type="match status" value="2"/>
</dbReference>
<dbReference type="GO" id="GO:0006015">
    <property type="term" value="P:5-phosphoribose 1-diphosphate biosynthetic process"/>
    <property type="evidence" value="ECO:0007669"/>
    <property type="project" value="UniProtKB-UniRule"/>
</dbReference>
<comment type="caution">
    <text evidence="12">Part of a set of proteins in which some residues (ACT_SITE, NP_BIND, REGION and BINDING) are not conserved.</text>
</comment>
<proteinExistence type="inferred from homology"/>
<dbReference type="Proteomes" id="UP000562464">
    <property type="component" value="Unassembled WGS sequence"/>
</dbReference>